<dbReference type="OrthoDB" id="537444at2759"/>
<dbReference type="Pfam" id="PF02817">
    <property type="entry name" value="E3_binding"/>
    <property type="match status" value="1"/>
</dbReference>
<dbReference type="CDD" id="cd06849">
    <property type="entry name" value="lipoyl_domain"/>
    <property type="match status" value="2"/>
</dbReference>
<dbReference type="PROSITE" id="PS00189">
    <property type="entry name" value="LIPOYL"/>
    <property type="match status" value="2"/>
</dbReference>
<name>A0A267F4E4_9PLAT</name>
<dbReference type="InterPro" id="IPR011053">
    <property type="entry name" value="Single_hybrid_motif"/>
</dbReference>
<evidence type="ECO:0000313" key="10">
    <source>
        <dbReference type="EMBL" id="PAA68631.1"/>
    </source>
</evidence>
<evidence type="ECO:0000256" key="4">
    <source>
        <dbReference type="ARBA" id="ARBA00022946"/>
    </source>
</evidence>
<dbReference type="InterPro" id="IPR004167">
    <property type="entry name" value="PSBD"/>
</dbReference>
<reference evidence="10 11" key="1">
    <citation type="submission" date="2017-06" db="EMBL/GenBank/DDBJ databases">
        <title>A platform for efficient transgenesis in Macrostomum lignano, a flatworm model organism for stem cell research.</title>
        <authorList>
            <person name="Berezikov E."/>
        </authorList>
    </citation>
    <scope>NUCLEOTIDE SEQUENCE [LARGE SCALE GENOMIC DNA]</scope>
    <source>
        <strain evidence="10">DV1</strain>
        <tissue evidence="10">Whole organism</tissue>
    </source>
</reference>
<dbReference type="PROSITE" id="PS50968">
    <property type="entry name" value="BIOTINYL_LIPOYL"/>
    <property type="match status" value="2"/>
</dbReference>
<evidence type="ECO:0000256" key="7">
    <source>
        <dbReference type="SAM" id="MobiDB-lite"/>
    </source>
</evidence>
<dbReference type="PROSITE" id="PS51826">
    <property type="entry name" value="PSBD"/>
    <property type="match status" value="1"/>
</dbReference>
<dbReference type="Pfam" id="PF00198">
    <property type="entry name" value="2-oxoacid_dh"/>
    <property type="match status" value="1"/>
</dbReference>
<evidence type="ECO:0000259" key="9">
    <source>
        <dbReference type="PROSITE" id="PS51826"/>
    </source>
</evidence>
<evidence type="ECO:0000313" key="11">
    <source>
        <dbReference type="Proteomes" id="UP000215902"/>
    </source>
</evidence>
<sequence>MSHITKLVSLDGVEYLKVCHKFRLISRCLSSCKQSDLTFGRSQRPIASQQKWPQHLATSLIGQSRIPALPYHTKSAVLFRQPVRHYSDLPPHQLVALPALSPTMESGSIVSWDKSVGDEIAEGDVLCEVETDKATMGFEATEPGFLAKIIVPAGTKGLPLGSPLCVVVASKDEVAAFENYTPPAGGAAKAPADSQQQQQQQQSSPSPAAGAAKSNLPPHKAITLPALSPTMEMGTIVSWEKKEGDYVKEGDLLAEIETDKATMGFEASEEGYLAKIFVPGGAKNIPLGSVLCVLAENESDASKFASVTAAELGGAAPASTPPPAPAQSAPAASSAPASAPAAAVPVSSSDRIKASPYAKLIAKEKSVDLASVGTASGADGRIVSADVLNAAATGVSKAADAAPGKAATVPPGADYVDLPLSSMRSTIAKRLTQSKQSIPHYYLTVQISMDKVLRVRSELNKQLAGRGVKLSVNDFVIKATAVALGRVPECNSAWYDTYIRQYSRADISVAVATDNGLITPIVFSADAKGLVGINSDVVRLAEKARANKLKPQEFQGGTFTISNLGMFGIESFSAIINPPQACILAVGGAQKILVPAPAAKEGEKEGYATSTVMRATLCSDHRVVDGAVGAKWLAEFKACLEDPYNMLL</sequence>
<dbReference type="GO" id="GO:0006086">
    <property type="term" value="P:pyruvate decarboxylation to acetyl-CoA"/>
    <property type="evidence" value="ECO:0007669"/>
    <property type="project" value="InterPro"/>
</dbReference>
<dbReference type="InterPro" id="IPR003016">
    <property type="entry name" value="2-oxoA_DH_lipoyl-BS"/>
</dbReference>
<keyword evidence="5 6" id="KW-0012">Acyltransferase</keyword>
<dbReference type="Gene3D" id="4.10.320.10">
    <property type="entry name" value="E3-binding domain"/>
    <property type="match status" value="1"/>
</dbReference>
<evidence type="ECO:0000256" key="2">
    <source>
        <dbReference type="ARBA" id="ARBA00022679"/>
    </source>
</evidence>
<protein>
    <recommendedName>
        <fullName evidence="6">Acetyltransferase component of pyruvate dehydrogenase complex</fullName>
        <ecNumber evidence="6">2.3.1.12</ecNumber>
    </recommendedName>
</protein>
<evidence type="ECO:0000256" key="3">
    <source>
        <dbReference type="ARBA" id="ARBA00022823"/>
    </source>
</evidence>
<feature type="region of interest" description="Disordered" evidence="7">
    <location>
        <begin position="314"/>
        <end position="333"/>
    </location>
</feature>
<dbReference type="Proteomes" id="UP000215902">
    <property type="component" value="Unassembled WGS sequence"/>
</dbReference>
<dbReference type="InterPro" id="IPR001078">
    <property type="entry name" value="2-oxoacid_DH_actylTfrase"/>
</dbReference>
<keyword evidence="3 6" id="KW-0450">Lipoyl</keyword>
<dbReference type="EC" id="2.3.1.12" evidence="6"/>
<evidence type="ECO:0000256" key="6">
    <source>
        <dbReference type="RuleBase" id="RU361137"/>
    </source>
</evidence>
<comment type="similarity">
    <text evidence="1 6">Belongs to the 2-oxoacid dehydrogenase family.</text>
</comment>
<dbReference type="Pfam" id="PF00364">
    <property type="entry name" value="Biotin_lipoyl"/>
    <property type="match status" value="2"/>
</dbReference>
<dbReference type="NCBIfam" id="TIGR01349">
    <property type="entry name" value="PDHac_trf_mito"/>
    <property type="match status" value="1"/>
</dbReference>
<dbReference type="InterPro" id="IPR006257">
    <property type="entry name" value="LAT1"/>
</dbReference>
<feature type="compositionally biased region" description="Low complexity" evidence="7">
    <location>
        <begin position="182"/>
        <end position="214"/>
    </location>
</feature>
<feature type="domain" description="Peripheral subunit-binding (PSBD)" evidence="9">
    <location>
        <begin position="353"/>
        <end position="391"/>
    </location>
</feature>
<proteinExistence type="inferred from homology"/>
<dbReference type="InterPro" id="IPR023213">
    <property type="entry name" value="CAT-like_dom_sf"/>
</dbReference>
<feature type="region of interest" description="Disordered" evidence="7">
    <location>
        <begin position="180"/>
        <end position="227"/>
    </location>
</feature>
<feature type="domain" description="Lipoyl-binding" evidence="8">
    <location>
        <begin position="92"/>
        <end position="168"/>
    </location>
</feature>
<dbReference type="PANTHER" id="PTHR23151:SF90">
    <property type="entry name" value="DIHYDROLIPOYLLYSINE-RESIDUE ACETYLTRANSFERASE COMPONENT OF PYRUVATE DEHYDROGENASE COMPLEX, MITOCHONDRIAL-RELATED"/>
    <property type="match status" value="1"/>
</dbReference>
<dbReference type="FunFam" id="2.40.50.100:FF:000010">
    <property type="entry name" value="Acetyltransferase component of pyruvate dehydrogenase complex"/>
    <property type="match status" value="2"/>
</dbReference>
<evidence type="ECO:0000256" key="1">
    <source>
        <dbReference type="ARBA" id="ARBA00007317"/>
    </source>
</evidence>
<dbReference type="STRING" id="282301.A0A267F4E4"/>
<accession>A0A267F4E4</accession>
<organism evidence="10 11">
    <name type="scientific">Macrostomum lignano</name>
    <dbReference type="NCBI Taxonomy" id="282301"/>
    <lineage>
        <taxon>Eukaryota</taxon>
        <taxon>Metazoa</taxon>
        <taxon>Spiralia</taxon>
        <taxon>Lophotrochozoa</taxon>
        <taxon>Platyhelminthes</taxon>
        <taxon>Rhabditophora</taxon>
        <taxon>Macrostomorpha</taxon>
        <taxon>Macrostomida</taxon>
        <taxon>Macrostomidae</taxon>
        <taxon>Macrostomum</taxon>
    </lineage>
</organism>
<dbReference type="FunFam" id="3.30.559.10:FF:000003">
    <property type="entry name" value="Acetyltransferase component of pyruvate dehydrogenase complex"/>
    <property type="match status" value="1"/>
</dbReference>
<dbReference type="InterPro" id="IPR036625">
    <property type="entry name" value="E3-bd_dom_sf"/>
</dbReference>
<dbReference type="PANTHER" id="PTHR23151">
    <property type="entry name" value="DIHYDROLIPOAMIDE ACETYL/SUCCINYL-TRANSFERASE-RELATED"/>
    <property type="match status" value="1"/>
</dbReference>
<dbReference type="GO" id="GO:0005739">
    <property type="term" value="C:mitochondrion"/>
    <property type="evidence" value="ECO:0007669"/>
    <property type="project" value="UniProtKB-SubCell"/>
</dbReference>
<comment type="cofactor">
    <cofactor evidence="6">
        <name>(R)-lipoate</name>
        <dbReference type="ChEBI" id="CHEBI:83088"/>
    </cofactor>
    <text evidence="6">Binds 2 lipoyl cofactors covalently.</text>
</comment>
<dbReference type="GO" id="GO:0045254">
    <property type="term" value="C:pyruvate dehydrogenase complex"/>
    <property type="evidence" value="ECO:0007669"/>
    <property type="project" value="UniProtKB-UniRule"/>
</dbReference>
<comment type="caution">
    <text evidence="10">The sequence shown here is derived from an EMBL/GenBank/DDBJ whole genome shotgun (WGS) entry which is preliminary data.</text>
</comment>
<comment type="subcellular location">
    <subcellularLocation>
        <location evidence="6">Mitochondrion</location>
    </subcellularLocation>
</comment>
<dbReference type="Gene3D" id="2.40.50.100">
    <property type="match status" value="2"/>
</dbReference>
<dbReference type="GO" id="GO:0004742">
    <property type="term" value="F:dihydrolipoyllysine-residue acetyltransferase activity"/>
    <property type="evidence" value="ECO:0007669"/>
    <property type="project" value="UniProtKB-UniRule"/>
</dbReference>
<keyword evidence="4" id="KW-0809">Transit peptide</keyword>
<dbReference type="SUPFAM" id="SSF47005">
    <property type="entry name" value="Peripheral subunit-binding domain of 2-oxo acid dehydrogenase complex"/>
    <property type="match status" value="1"/>
</dbReference>
<gene>
    <name evidence="10" type="ORF">BOX15_Mlig000634g1</name>
</gene>
<evidence type="ECO:0000256" key="5">
    <source>
        <dbReference type="ARBA" id="ARBA00023315"/>
    </source>
</evidence>
<dbReference type="SUPFAM" id="SSF51230">
    <property type="entry name" value="Single hybrid motif"/>
    <property type="match status" value="2"/>
</dbReference>
<feature type="domain" description="Lipoyl-binding" evidence="8">
    <location>
        <begin position="219"/>
        <end position="295"/>
    </location>
</feature>
<keyword evidence="11" id="KW-1185">Reference proteome</keyword>
<dbReference type="InterPro" id="IPR000089">
    <property type="entry name" value="Biotin_lipoyl"/>
</dbReference>
<dbReference type="Gene3D" id="3.30.559.10">
    <property type="entry name" value="Chloramphenicol acetyltransferase-like domain"/>
    <property type="match status" value="1"/>
</dbReference>
<evidence type="ECO:0000259" key="8">
    <source>
        <dbReference type="PROSITE" id="PS50968"/>
    </source>
</evidence>
<dbReference type="InterPro" id="IPR045257">
    <property type="entry name" value="E2/Pdx1"/>
</dbReference>
<comment type="catalytic activity">
    <reaction evidence="6">
        <text>N(6)-[(R)-dihydrolipoyl]-L-lysyl-[protein] + acetyl-CoA = N(6)-[(R)-S(8)-acetyldihydrolipoyl]-L-lysyl-[protein] + CoA</text>
        <dbReference type="Rhea" id="RHEA:17017"/>
        <dbReference type="Rhea" id="RHEA-COMP:10475"/>
        <dbReference type="Rhea" id="RHEA-COMP:10478"/>
        <dbReference type="ChEBI" id="CHEBI:57287"/>
        <dbReference type="ChEBI" id="CHEBI:57288"/>
        <dbReference type="ChEBI" id="CHEBI:83100"/>
        <dbReference type="ChEBI" id="CHEBI:83111"/>
        <dbReference type="EC" id="2.3.1.12"/>
    </reaction>
</comment>
<comment type="function">
    <text evidence="6">The pyruvate dehydrogenase complex catalyzes the overall conversion of pyruvate to acetyl-CoA and CO(2).</text>
</comment>
<dbReference type="EMBL" id="NIVC01001380">
    <property type="protein sequence ID" value="PAA68631.1"/>
    <property type="molecule type" value="Genomic_DNA"/>
</dbReference>
<dbReference type="AlphaFoldDB" id="A0A267F4E4"/>
<keyword evidence="2 6" id="KW-0808">Transferase</keyword>
<dbReference type="SUPFAM" id="SSF52777">
    <property type="entry name" value="CoA-dependent acyltransferases"/>
    <property type="match status" value="1"/>
</dbReference>